<keyword evidence="3" id="KW-1185">Reference proteome</keyword>
<dbReference type="Proteomes" id="UP000054549">
    <property type="component" value="Unassembled WGS sequence"/>
</dbReference>
<gene>
    <name evidence="2" type="ORF">M378DRAFT_167942</name>
</gene>
<evidence type="ECO:0000313" key="3">
    <source>
        <dbReference type="Proteomes" id="UP000054549"/>
    </source>
</evidence>
<feature type="non-terminal residue" evidence="2">
    <location>
        <position position="54"/>
    </location>
</feature>
<proteinExistence type="predicted"/>
<feature type="compositionally biased region" description="Polar residues" evidence="1">
    <location>
        <begin position="21"/>
        <end position="37"/>
    </location>
</feature>
<evidence type="ECO:0000256" key="1">
    <source>
        <dbReference type="SAM" id="MobiDB-lite"/>
    </source>
</evidence>
<accession>A0A0C2WGL9</accession>
<protein>
    <submittedName>
        <fullName evidence="2">Uncharacterized protein</fullName>
    </submittedName>
</protein>
<name>A0A0C2WGL9_AMAMK</name>
<organism evidence="2 3">
    <name type="scientific">Amanita muscaria (strain Koide BX008)</name>
    <dbReference type="NCBI Taxonomy" id="946122"/>
    <lineage>
        <taxon>Eukaryota</taxon>
        <taxon>Fungi</taxon>
        <taxon>Dikarya</taxon>
        <taxon>Basidiomycota</taxon>
        <taxon>Agaricomycotina</taxon>
        <taxon>Agaricomycetes</taxon>
        <taxon>Agaricomycetidae</taxon>
        <taxon>Agaricales</taxon>
        <taxon>Pluteineae</taxon>
        <taxon>Amanitaceae</taxon>
        <taxon>Amanita</taxon>
    </lineage>
</organism>
<sequence>MQEKNMTSIFSSQCEINQSLLGSKTGDTSIANNSTPQHPQPPRHIIWHRAFDLR</sequence>
<dbReference type="EMBL" id="KN818296">
    <property type="protein sequence ID" value="KIL60577.1"/>
    <property type="molecule type" value="Genomic_DNA"/>
</dbReference>
<dbReference type="InParanoid" id="A0A0C2WGL9"/>
<dbReference type="AlphaFoldDB" id="A0A0C2WGL9"/>
<feature type="region of interest" description="Disordered" evidence="1">
    <location>
        <begin position="21"/>
        <end position="54"/>
    </location>
</feature>
<dbReference type="HOGENOM" id="CLU_3055819_0_0_1"/>
<evidence type="ECO:0000313" key="2">
    <source>
        <dbReference type="EMBL" id="KIL60577.1"/>
    </source>
</evidence>
<reference evidence="2 3" key="1">
    <citation type="submission" date="2014-04" db="EMBL/GenBank/DDBJ databases">
        <title>Evolutionary Origins and Diversification of the Mycorrhizal Mutualists.</title>
        <authorList>
            <consortium name="DOE Joint Genome Institute"/>
            <consortium name="Mycorrhizal Genomics Consortium"/>
            <person name="Kohler A."/>
            <person name="Kuo A."/>
            <person name="Nagy L.G."/>
            <person name="Floudas D."/>
            <person name="Copeland A."/>
            <person name="Barry K.W."/>
            <person name="Cichocki N."/>
            <person name="Veneault-Fourrey C."/>
            <person name="LaButti K."/>
            <person name="Lindquist E.A."/>
            <person name="Lipzen A."/>
            <person name="Lundell T."/>
            <person name="Morin E."/>
            <person name="Murat C."/>
            <person name="Riley R."/>
            <person name="Ohm R."/>
            <person name="Sun H."/>
            <person name="Tunlid A."/>
            <person name="Henrissat B."/>
            <person name="Grigoriev I.V."/>
            <person name="Hibbett D.S."/>
            <person name="Martin F."/>
        </authorList>
    </citation>
    <scope>NUCLEOTIDE SEQUENCE [LARGE SCALE GENOMIC DNA]</scope>
    <source>
        <strain evidence="2 3">Koide BX008</strain>
    </source>
</reference>